<feature type="compositionally biased region" description="Basic and acidic residues" evidence="1">
    <location>
        <begin position="112"/>
        <end position="123"/>
    </location>
</feature>
<name>A0A9D4U487_ADICA</name>
<evidence type="ECO:0000313" key="2">
    <source>
        <dbReference type="EMBL" id="KAI5060777.1"/>
    </source>
</evidence>
<dbReference type="EMBL" id="JABFUD020000024">
    <property type="protein sequence ID" value="KAI5060777.1"/>
    <property type="molecule type" value="Genomic_DNA"/>
</dbReference>
<gene>
    <name evidence="2" type="ORF">GOP47_0025197</name>
</gene>
<keyword evidence="3" id="KW-1185">Reference proteome</keyword>
<reference evidence="2" key="1">
    <citation type="submission" date="2021-01" db="EMBL/GenBank/DDBJ databases">
        <title>Adiantum capillus-veneris genome.</title>
        <authorList>
            <person name="Fang Y."/>
            <person name="Liao Q."/>
        </authorList>
    </citation>
    <scope>NUCLEOTIDE SEQUENCE</scope>
    <source>
        <strain evidence="2">H3</strain>
        <tissue evidence="2">Leaf</tissue>
    </source>
</reference>
<evidence type="ECO:0000256" key="1">
    <source>
        <dbReference type="SAM" id="MobiDB-lite"/>
    </source>
</evidence>
<accession>A0A9D4U487</accession>
<sequence length="162" mass="17081">MALNLTTLHSPSSPSVFAPQKLSILASSLNGCQPSCKPSIRDSLYSLFEPSLISVGHLATFNNSTRIVEESCHSQRFRFSQSASSTLYPTELASGGEGGGDDANSNDNDNNDGSRGDGTDVNDSEKNRIEAILVLASLGKDISNVPADFVSAVQDGRIPDCS</sequence>
<feature type="region of interest" description="Disordered" evidence="1">
    <location>
        <begin position="88"/>
        <end position="123"/>
    </location>
</feature>
<protein>
    <submittedName>
        <fullName evidence="2">Uncharacterized protein</fullName>
    </submittedName>
</protein>
<proteinExistence type="predicted"/>
<dbReference type="Proteomes" id="UP000886520">
    <property type="component" value="Chromosome 24"/>
</dbReference>
<feature type="compositionally biased region" description="Low complexity" evidence="1">
    <location>
        <begin position="102"/>
        <end position="111"/>
    </location>
</feature>
<organism evidence="2 3">
    <name type="scientific">Adiantum capillus-veneris</name>
    <name type="common">Maidenhair fern</name>
    <dbReference type="NCBI Taxonomy" id="13818"/>
    <lineage>
        <taxon>Eukaryota</taxon>
        <taxon>Viridiplantae</taxon>
        <taxon>Streptophyta</taxon>
        <taxon>Embryophyta</taxon>
        <taxon>Tracheophyta</taxon>
        <taxon>Polypodiopsida</taxon>
        <taxon>Polypodiidae</taxon>
        <taxon>Polypodiales</taxon>
        <taxon>Pteridineae</taxon>
        <taxon>Pteridaceae</taxon>
        <taxon>Vittarioideae</taxon>
        <taxon>Adiantum</taxon>
    </lineage>
</organism>
<comment type="caution">
    <text evidence="2">The sequence shown here is derived from an EMBL/GenBank/DDBJ whole genome shotgun (WGS) entry which is preliminary data.</text>
</comment>
<dbReference type="AlphaFoldDB" id="A0A9D4U487"/>
<evidence type="ECO:0000313" key="3">
    <source>
        <dbReference type="Proteomes" id="UP000886520"/>
    </source>
</evidence>